<accession>A0A8T1UFL0</accession>
<name>A0A8T1UFL0_9STRA</name>
<protein>
    <submittedName>
        <fullName evidence="2">Uncharacterized protein</fullName>
    </submittedName>
</protein>
<dbReference type="Proteomes" id="UP000688947">
    <property type="component" value="Unassembled WGS sequence"/>
</dbReference>
<reference evidence="2" key="1">
    <citation type="submission" date="2021-01" db="EMBL/GenBank/DDBJ databases">
        <title>Phytophthora aleatoria, a newly-described species from Pinus radiata is distinct from Phytophthora cactorum isolates based on comparative genomics.</title>
        <authorList>
            <person name="Mcdougal R."/>
            <person name="Panda P."/>
            <person name="Williams N."/>
            <person name="Studholme D.J."/>
        </authorList>
    </citation>
    <scope>NUCLEOTIDE SEQUENCE</scope>
    <source>
        <strain evidence="2">NZFS 3830</strain>
    </source>
</reference>
<dbReference type="PANTHER" id="PTHR40866">
    <property type="entry name" value="BED-TYPE DOMAIN-CONTAINING PROTEIN"/>
    <property type="match status" value="1"/>
</dbReference>
<feature type="chain" id="PRO_5035852087" evidence="1">
    <location>
        <begin position="19"/>
        <end position="100"/>
    </location>
</feature>
<dbReference type="EMBL" id="JAENGZ010000357">
    <property type="protein sequence ID" value="KAG6961160.1"/>
    <property type="molecule type" value="Genomic_DNA"/>
</dbReference>
<evidence type="ECO:0000256" key="1">
    <source>
        <dbReference type="SAM" id="SignalP"/>
    </source>
</evidence>
<feature type="signal peptide" evidence="1">
    <location>
        <begin position="1"/>
        <end position="18"/>
    </location>
</feature>
<gene>
    <name evidence="2" type="ORF">JG687_00007819</name>
</gene>
<sequence>MFCSMTRRLISRLAVTWGFLPQWCLETSESSGTCSFLVADDCAVNRWLVTVVGVPVIGCASQRLNRAVQVEMEDYETDFDAVQEVMIRLRLLTKYVNLKY</sequence>
<dbReference type="PANTHER" id="PTHR40866:SF1">
    <property type="entry name" value="BED-TYPE DOMAIN-CONTAINING PROTEIN"/>
    <property type="match status" value="1"/>
</dbReference>
<comment type="caution">
    <text evidence="2">The sequence shown here is derived from an EMBL/GenBank/DDBJ whole genome shotgun (WGS) entry which is preliminary data.</text>
</comment>
<evidence type="ECO:0000313" key="2">
    <source>
        <dbReference type="EMBL" id="KAG6961160.1"/>
    </source>
</evidence>
<organism evidence="2 3">
    <name type="scientific">Phytophthora cactorum</name>
    <dbReference type="NCBI Taxonomy" id="29920"/>
    <lineage>
        <taxon>Eukaryota</taxon>
        <taxon>Sar</taxon>
        <taxon>Stramenopiles</taxon>
        <taxon>Oomycota</taxon>
        <taxon>Peronosporomycetes</taxon>
        <taxon>Peronosporales</taxon>
        <taxon>Peronosporaceae</taxon>
        <taxon>Phytophthora</taxon>
    </lineage>
</organism>
<dbReference type="AlphaFoldDB" id="A0A8T1UFL0"/>
<keyword evidence="1" id="KW-0732">Signal</keyword>
<proteinExistence type="predicted"/>
<evidence type="ECO:0000313" key="3">
    <source>
        <dbReference type="Proteomes" id="UP000688947"/>
    </source>
</evidence>